<protein>
    <recommendedName>
        <fullName evidence="5">Large ribosomal subunit protein P1</fullName>
    </recommendedName>
    <alternativeName>
        <fullName evidence="6">60S acidic ribosomal protein P1</fullName>
    </alternativeName>
</protein>
<dbReference type="VEuPathDB" id="VectorBase:AFUN2_007398"/>
<evidence type="ECO:0000256" key="3">
    <source>
        <dbReference type="ARBA" id="ARBA00022980"/>
    </source>
</evidence>
<dbReference type="KEGG" id="afun:125761574"/>
<dbReference type="Gene3D" id="1.10.10.1410">
    <property type="match status" value="1"/>
</dbReference>
<dbReference type="VEuPathDB" id="VectorBase:AFUN006345"/>
<evidence type="ECO:0000256" key="7">
    <source>
        <dbReference type="SAM" id="MobiDB-lite"/>
    </source>
</evidence>
<dbReference type="RefSeq" id="XP_049278764.1">
    <property type="nucleotide sequence ID" value="XM_049422807.1"/>
</dbReference>
<dbReference type="GeneID" id="125761574"/>
<name>A0A182RJC9_ANOFN</name>
<evidence type="ECO:0000256" key="5">
    <source>
        <dbReference type="ARBA" id="ARBA00041116"/>
    </source>
</evidence>
<keyword evidence="4" id="KW-0687">Ribonucleoprotein</keyword>
<dbReference type="GO" id="GO:0003735">
    <property type="term" value="F:structural constituent of ribosome"/>
    <property type="evidence" value="ECO:0007669"/>
    <property type="project" value="InterPro"/>
</dbReference>
<evidence type="ECO:0000313" key="8">
    <source>
        <dbReference type="EnsemblMetazoa" id="AFUN006345-PA"/>
    </source>
</evidence>
<feature type="compositionally biased region" description="Basic and acidic residues" evidence="7">
    <location>
        <begin position="89"/>
        <end position="98"/>
    </location>
</feature>
<dbReference type="GO" id="GO:0006414">
    <property type="term" value="P:translational elongation"/>
    <property type="evidence" value="ECO:0007669"/>
    <property type="project" value="InterPro"/>
</dbReference>
<dbReference type="OrthoDB" id="2194681at2759"/>
<sequence length="113" mass="11426">MALNKAELACVYSALILVDDDVAVTDEKIATILKAANVEIEPYWPGLFAKALEGIDVKSLITSIGSGVGSGGGAPAAAGAGGAAAPAAAEKKEEKKEEEPEESDDDMGFGLFG</sequence>
<evidence type="ECO:0000256" key="2">
    <source>
        <dbReference type="ARBA" id="ARBA00005436"/>
    </source>
</evidence>
<dbReference type="FunFam" id="1.10.10.1410:FF:000001">
    <property type="entry name" value="60S acidic ribosomal protein P1"/>
    <property type="match status" value="1"/>
</dbReference>
<dbReference type="InterPro" id="IPR001859">
    <property type="entry name" value="Ribosomal_P1/P2_euk"/>
</dbReference>
<comment type="similarity">
    <text evidence="2">Belongs to the eukaryotic ribosomal protein P1/P2 family.</text>
</comment>
<proteinExistence type="inferred from homology"/>
<dbReference type="GO" id="GO:0030295">
    <property type="term" value="F:protein kinase activator activity"/>
    <property type="evidence" value="ECO:0007669"/>
    <property type="project" value="TreeGrafter"/>
</dbReference>
<evidence type="ECO:0000256" key="6">
    <source>
        <dbReference type="ARBA" id="ARBA00042918"/>
    </source>
</evidence>
<dbReference type="AlphaFoldDB" id="A0A182RJC9"/>
<evidence type="ECO:0000256" key="4">
    <source>
        <dbReference type="ARBA" id="ARBA00023274"/>
    </source>
</evidence>
<accession>A0A182RJC9</accession>
<dbReference type="InterPro" id="IPR038716">
    <property type="entry name" value="P1/P2_N_sf"/>
</dbReference>
<dbReference type="GO" id="GO:0002181">
    <property type="term" value="P:cytoplasmic translation"/>
    <property type="evidence" value="ECO:0007669"/>
    <property type="project" value="TreeGrafter"/>
</dbReference>
<dbReference type="HAMAP" id="MF_01478">
    <property type="entry name" value="Ribosomal_L12_arch"/>
    <property type="match status" value="1"/>
</dbReference>
<dbReference type="PANTHER" id="PTHR45696:SF10">
    <property type="entry name" value="LARGE RIBOSOMAL SUBUNIT PROTEIN P1"/>
    <property type="match status" value="1"/>
</dbReference>
<evidence type="ECO:0000256" key="1">
    <source>
        <dbReference type="ARBA" id="ARBA00003362"/>
    </source>
</evidence>
<dbReference type="STRING" id="62324.A0A182RJC9"/>
<organism evidence="8">
    <name type="scientific">Anopheles funestus</name>
    <name type="common">African malaria mosquito</name>
    <dbReference type="NCBI Taxonomy" id="62324"/>
    <lineage>
        <taxon>Eukaryota</taxon>
        <taxon>Metazoa</taxon>
        <taxon>Ecdysozoa</taxon>
        <taxon>Arthropoda</taxon>
        <taxon>Hexapoda</taxon>
        <taxon>Insecta</taxon>
        <taxon>Pterygota</taxon>
        <taxon>Neoptera</taxon>
        <taxon>Endopterygota</taxon>
        <taxon>Diptera</taxon>
        <taxon>Nematocera</taxon>
        <taxon>Culicoidea</taxon>
        <taxon>Culicidae</taxon>
        <taxon>Anophelinae</taxon>
        <taxon>Anopheles</taxon>
    </lineage>
</organism>
<feature type="compositionally biased region" description="Gly residues" evidence="7">
    <location>
        <begin position="68"/>
        <end position="82"/>
    </location>
</feature>
<dbReference type="InterPro" id="IPR027534">
    <property type="entry name" value="Ribosomal_P1/P2"/>
</dbReference>
<dbReference type="PANTHER" id="PTHR45696">
    <property type="entry name" value="60S ACIDIC RIBOSOMAL PROTEIN P1"/>
    <property type="match status" value="1"/>
</dbReference>
<comment type="function">
    <text evidence="1">Plays an important role in the elongation step of protein synthesis.</text>
</comment>
<dbReference type="CDD" id="cd05831">
    <property type="entry name" value="Ribosomal_P1"/>
    <property type="match status" value="1"/>
</dbReference>
<reference evidence="8" key="1">
    <citation type="submission" date="2020-05" db="UniProtKB">
        <authorList>
            <consortium name="EnsemblMetazoa"/>
        </authorList>
    </citation>
    <scope>IDENTIFICATION</scope>
    <source>
        <strain evidence="8">FUMOZ</strain>
    </source>
</reference>
<dbReference type="GO" id="GO:0043021">
    <property type="term" value="F:ribonucleoprotein complex binding"/>
    <property type="evidence" value="ECO:0007669"/>
    <property type="project" value="TreeGrafter"/>
</dbReference>
<dbReference type="GO" id="GO:0022625">
    <property type="term" value="C:cytosolic large ribosomal subunit"/>
    <property type="evidence" value="ECO:0007669"/>
    <property type="project" value="TreeGrafter"/>
</dbReference>
<keyword evidence="3" id="KW-0689">Ribosomal protein</keyword>
<feature type="region of interest" description="Disordered" evidence="7">
    <location>
        <begin position="68"/>
        <end position="113"/>
    </location>
</feature>
<dbReference type="CTD" id="6176"/>
<dbReference type="PRINTS" id="PR00456">
    <property type="entry name" value="RIBOSOMALP2"/>
</dbReference>
<dbReference type="EnsemblMetazoa" id="AFUN006345-RA">
    <property type="protein sequence ID" value="AFUN006345-PA"/>
    <property type="gene ID" value="AFUN006345"/>
</dbReference>
<dbReference type="Pfam" id="PF00428">
    <property type="entry name" value="Ribosomal_60s"/>
    <property type="match status" value="1"/>
</dbReference>